<dbReference type="Gene3D" id="3.40.50.10810">
    <property type="entry name" value="Tandem AAA-ATPase domain"/>
    <property type="match status" value="1"/>
</dbReference>
<protein>
    <submittedName>
        <fullName evidence="7">Helicase-related protein</fullName>
    </submittedName>
</protein>
<keyword evidence="4" id="KW-0067">ATP-binding</keyword>
<evidence type="ECO:0000256" key="1">
    <source>
        <dbReference type="ARBA" id="ARBA00022741"/>
    </source>
</evidence>
<evidence type="ECO:0000313" key="7">
    <source>
        <dbReference type="EMBL" id="GAA4400063.1"/>
    </source>
</evidence>
<dbReference type="InterPro" id="IPR027417">
    <property type="entry name" value="P-loop_NTPase"/>
</dbReference>
<dbReference type="SMART" id="SM00487">
    <property type="entry name" value="DEXDc"/>
    <property type="match status" value="1"/>
</dbReference>
<dbReference type="PROSITE" id="PS51192">
    <property type="entry name" value="HELICASE_ATP_BIND_1"/>
    <property type="match status" value="1"/>
</dbReference>
<proteinExistence type="predicted"/>
<dbReference type="EMBL" id="BAABFR010000076">
    <property type="protein sequence ID" value="GAA4400063.1"/>
    <property type="molecule type" value="Genomic_DNA"/>
</dbReference>
<evidence type="ECO:0000313" key="8">
    <source>
        <dbReference type="Proteomes" id="UP001500635"/>
    </source>
</evidence>
<dbReference type="GO" id="GO:0004386">
    <property type="term" value="F:helicase activity"/>
    <property type="evidence" value="ECO:0007669"/>
    <property type="project" value="UniProtKB-KW"/>
</dbReference>
<dbReference type="Pfam" id="PF00176">
    <property type="entry name" value="SNF2-rel_dom"/>
    <property type="match status" value="1"/>
</dbReference>
<evidence type="ECO:0000259" key="5">
    <source>
        <dbReference type="PROSITE" id="PS51192"/>
    </source>
</evidence>
<sequence length="1150" mass="128255">MQWAPIVDPTDLAGGQRLRGLIADEITVVAVEPNGPGSATVTYRTDAGRLGDRVVTVADVAGIEVRASGARWGFDGDAEKFSAAMEANRIRMAGRYDPMMALATSTVRPLPHQIRAVYEELLPRTPLRFLLADDPGAGKTVMAGLYAKELMLRGDCRRLLIVAPGGLVDQWQDELRDKFGIDAVILTRELVAVSHDGDPFPGNPVMIARMDQLARSDELCTHLERSHWDLVVVDEAHRMSANWYGGEIDKTRRYQLGEVLGRVARHMLLMSATPHAGKEDSFQAFLALLDPDRFAGQYRAEAHRRDTSGLMRRMVKEELLTFEGRPLFPERRAETVPYTLSPGELALYEAVTAYVRNEMNRADAVEDGRRRTVGFALTVLQRRLASSTHAVTRSLERRRARLGARRHEMDWSTPDPAVTARPQLLKDAMRYDTDEYDAEEIEQLEEDVLDAATAARSLAELDAEILALDELVALARRVREAGTDTKWAQLSSLFHDPALRGPDGRPRKIIVFTEHRDTLDYLTERLRNLLGDPDAVQTIHGGTHRLERKQTREEFTNEPGRLVLVATDAAGEGLNLQAAHLMVNYDLPWNPNRIEQRFGRIHRIGQEHVCRLWNLVAAETREGQVFTRLLQKMEEQRKAYGGKLFDVLGEAFADTPLAALMLDAIRYGDDPARREEIERVVDAQVADGCHKLVEERALAREGLGAVELERIRRQMEEAQARRLQPHYVHVCFERSFRALGGRMVAREGRRFEIRHVPATIRERAAVPLASAYHRVTFEPDEVRGTGRAAAELLAPGSPLLDTVLELIAERGADAVAAGTVLFDADDPGDQPRLVVALTETVVDGLEEPVSRRFSYVEIRPDGSVTDAGPGPYNDLTPLPDEARDAAARVLAQPWLSDGVERRAASWAADSTVAEHTLAVRQRLEPEIAKTRNLVRARLTEQMNYLYRTASDLRSAAPDKRRRRLSPDTLEAQARELERRLTTRLADLDAQARLSARPPVLTGAAVVIPAGLVGGEFGRYARDTAATERRAVDLVLAAEREIGRVPVEMPHNNKGYDVMSTAPDGSRVFIEVKGRVSGADTFEVTFSEVMFGKNMGREHRLALVSVHPDGAAHDAVRYLTDRFRTVDIDAIGATRVTLDWRRTWEAGLPPH</sequence>
<feature type="domain" description="Helicase C-terminal" evidence="6">
    <location>
        <begin position="489"/>
        <end position="656"/>
    </location>
</feature>
<dbReference type="InterPro" id="IPR001650">
    <property type="entry name" value="Helicase_C-like"/>
</dbReference>
<accession>A0ABP8K4U8</accession>
<dbReference type="PROSITE" id="PS51194">
    <property type="entry name" value="HELICASE_CTER"/>
    <property type="match status" value="1"/>
</dbReference>
<dbReference type="InterPro" id="IPR049730">
    <property type="entry name" value="SNF2/RAD54-like_C"/>
</dbReference>
<dbReference type="InterPro" id="IPR000330">
    <property type="entry name" value="SNF2_N"/>
</dbReference>
<dbReference type="InterPro" id="IPR024975">
    <property type="entry name" value="NOV_C"/>
</dbReference>
<keyword evidence="1" id="KW-0547">Nucleotide-binding</keyword>
<dbReference type="RefSeq" id="WP_385924292.1">
    <property type="nucleotide sequence ID" value="NZ_BAABFR010000076.1"/>
</dbReference>
<dbReference type="PANTHER" id="PTHR45766:SF6">
    <property type="entry name" value="SWI_SNF-RELATED MATRIX-ASSOCIATED ACTIN-DEPENDENT REGULATOR OF CHROMATIN SUBFAMILY A-LIKE PROTEIN 1"/>
    <property type="match status" value="1"/>
</dbReference>
<dbReference type="CDD" id="cd18011">
    <property type="entry name" value="DEXDc_RapA"/>
    <property type="match status" value="1"/>
</dbReference>
<dbReference type="InterPro" id="IPR057342">
    <property type="entry name" value="DEXDc_RapA"/>
</dbReference>
<reference evidence="8" key="1">
    <citation type="journal article" date="2019" name="Int. J. Syst. Evol. Microbiol.">
        <title>The Global Catalogue of Microorganisms (GCM) 10K type strain sequencing project: providing services to taxonomists for standard genome sequencing and annotation.</title>
        <authorList>
            <consortium name="The Broad Institute Genomics Platform"/>
            <consortium name="The Broad Institute Genome Sequencing Center for Infectious Disease"/>
            <person name="Wu L."/>
            <person name="Ma J."/>
        </authorList>
    </citation>
    <scope>NUCLEOTIDE SEQUENCE [LARGE SCALE GENOMIC DNA]</scope>
    <source>
        <strain evidence="8">JCM 17688</strain>
    </source>
</reference>
<comment type="caution">
    <text evidence="7">The sequence shown here is derived from an EMBL/GenBank/DDBJ whole genome shotgun (WGS) entry which is preliminary data.</text>
</comment>
<feature type="domain" description="Helicase ATP-binding" evidence="5">
    <location>
        <begin position="120"/>
        <end position="292"/>
    </location>
</feature>
<dbReference type="SMART" id="SM00490">
    <property type="entry name" value="HELICc"/>
    <property type="match status" value="1"/>
</dbReference>
<keyword evidence="2" id="KW-0378">Hydrolase</keyword>
<dbReference type="CDD" id="cd18793">
    <property type="entry name" value="SF2_C_SNF"/>
    <property type="match status" value="1"/>
</dbReference>
<dbReference type="Proteomes" id="UP001500635">
    <property type="component" value="Unassembled WGS sequence"/>
</dbReference>
<evidence type="ECO:0000256" key="4">
    <source>
        <dbReference type="ARBA" id="ARBA00022840"/>
    </source>
</evidence>
<name>A0ABP8K4U8_9ACTN</name>
<evidence type="ECO:0000256" key="2">
    <source>
        <dbReference type="ARBA" id="ARBA00022801"/>
    </source>
</evidence>
<evidence type="ECO:0000256" key="3">
    <source>
        <dbReference type="ARBA" id="ARBA00022806"/>
    </source>
</evidence>
<organism evidence="7 8">
    <name type="scientific">Tsukamurella soli</name>
    <dbReference type="NCBI Taxonomy" id="644556"/>
    <lineage>
        <taxon>Bacteria</taxon>
        <taxon>Bacillati</taxon>
        <taxon>Actinomycetota</taxon>
        <taxon>Actinomycetes</taxon>
        <taxon>Mycobacteriales</taxon>
        <taxon>Tsukamurellaceae</taxon>
        <taxon>Tsukamurella</taxon>
    </lineage>
</organism>
<dbReference type="InterPro" id="IPR038718">
    <property type="entry name" value="SNF2-like_sf"/>
</dbReference>
<evidence type="ECO:0000259" key="6">
    <source>
        <dbReference type="PROSITE" id="PS51194"/>
    </source>
</evidence>
<keyword evidence="8" id="KW-1185">Reference proteome</keyword>
<dbReference type="SUPFAM" id="SSF52540">
    <property type="entry name" value="P-loop containing nucleoside triphosphate hydrolases"/>
    <property type="match status" value="2"/>
</dbReference>
<gene>
    <name evidence="7" type="ORF">GCM10023147_38290</name>
</gene>
<dbReference type="Pfam" id="PF13020">
    <property type="entry name" value="NOV_C"/>
    <property type="match status" value="1"/>
</dbReference>
<keyword evidence="3 7" id="KW-0347">Helicase</keyword>
<dbReference type="InterPro" id="IPR014001">
    <property type="entry name" value="Helicase_ATP-bd"/>
</dbReference>
<dbReference type="Pfam" id="PF00271">
    <property type="entry name" value="Helicase_C"/>
    <property type="match status" value="1"/>
</dbReference>
<dbReference type="PANTHER" id="PTHR45766">
    <property type="entry name" value="DNA ANNEALING HELICASE AND ENDONUCLEASE ZRANB3 FAMILY MEMBER"/>
    <property type="match status" value="1"/>
</dbReference>
<dbReference type="Gene3D" id="3.40.50.300">
    <property type="entry name" value="P-loop containing nucleotide triphosphate hydrolases"/>
    <property type="match status" value="1"/>
</dbReference>